<dbReference type="GO" id="GO:0005634">
    <property type="term" value="C:nucleus"/>
    <property type="evidence" value="ECO:0007669"/>
    <property type="project" value="InterPro"/>
</dbReference>
<proteinExistence type="predicted"/>
<accession>A0AAV3YYZ2</accession>
<keyword evidence="3" id="KW-1185">Reference proteome</keyword>
<protein>
    <submittedName>
        <fullName evidence="2">Cleavage and polyadenylation specificity factor subunit 1</fullName>
    </submittedName>
</protein>
<dbReference type="Pfam" id="PF03178">
    <property type="entry name" value="CPSF_A"/>
    <property type="match status" value="1"/>
</dbReference>
<gene>
    <name evidence="2" type="ORF">PoB_001879100</name>
</gene>
<sequence>MLQKSMISQLPSPAGLNPKAYRSFKTFCTDLSNPQRNILDGELCWKFLHLSTMERNEVARKIGASEDQIFEDLMEFDRLAAHF</sequence>
<dbReference type="InterPro" id="IPR050358">
    <property type="entry name" value="RSE1/DDB1/CFT1"/>
</dbReference>
<dbReference type="InterPro" id="IPR004871">
    <property type="entry name" value="RSE1/DDB1/CPSF1_C"/>
</dbReference>
<dbReference type="EMBL" id="BLXT01002238">
    <property type="protein sequence ID" value="GFN92285.1"/>
    <property type="molecule type" value="Genomic_DNA"/>
</dbReference>
<evidence type="ECO:0000313" key="2">
    <source>
        <dbReference type="EMBL" id="GFN92285.1"/>
    </source>
</evidence>
<dbReference type="PANTHER" id="PTHR10644">
    <property type="entry name" value="DNA REPAIR/RNA PROCESSING CPSF FAMILY"/>
    <property type="match status" value="1"/>
</dbReference>
<organism evidence="2 3">
    <name type="scientific">Plakobranchus ocellatus</name>
    <dbReference type="NCBI Taxonomy" id="259542"/>
    <lineage>
        <taxon>Eukaryota</taxon>
        <taxon>Metazoa</taxon>
        <taxon>Spiralia</taxon>
        <taxon>Lophotrochozoa</taxon>
        <taxon>Mollusca</taxon>
        <taxon>Gastropoda</taxon>
        <taxon>Heterobranchia</taxon>
        <taxon>Euthyneura</taxon>
        <taxon>Panpulmonata</taxon>
        <taxon>Sacoglossa</taxon>
        <taxon>Placobranchoidea</taxon>
        <taxon>Plakobranchidae</taxon>
        <taxon>Plakobranchus</taxon>
    </lineage>
</organism>
<dbReference type="GO" id="GO:0003676">
    <property type="term" value="F:nucleic acid binding"/>
    <property type="evidence" value="ECO:0007669"/>
    <property type="project" value="InterPro"/>
</dbReference>
<reference evidence="2 3" key="1">
    <citation type="journal article" date="2021" name="Elife">
        <title>Chloroplast acquisition without the gene transfer in kleptoplastic sea slugs, Plakobranchus ocellatus.</title>
        <authorList>
            <person name="Maeda T."/>
            <person name="Takahashi S."/>
            <person name="Yoshida T."/>
            <person name="Shimamura S."/>
            <person name="Takaki Y."/>
            <person name="Nagai Y."/>
            <person name="Toyoda A."/>
            <person name="Suzuki Y."/>
            <person name="Arimoto A."/>
            <person name="Ishii H."/>
            <person name="Satoh N."/>
            <person name="Nishiyama T."/>
            <person name="Hasebe M."/>
            <person name="Maruyama T."/>
            <person name="Minagawa J."/>
            <person name="Obokata J."/>
            <person name="Shigenobu S."/>
        </authorList>
    </citation>
    <scope>NUCLEOTIDE SEQUENCE [LARGE SCALE GENOMIC DNA]</scope>
</reference>
<comment type="caution">
    <text evidence="2">The sequence shown here is derived from an EMBL/GenBank/DDBJ whole genome shotgun (WGS) entry which is preliminary data.</text>
</comment>
<feature type="domain" description="RSE1/DDB1/CPSF1 C-terminal" evidence="1">
    <location>
        <begin position="2"/>
        <end position="49"/>
    </location>
</feature>
<evidence type="ECO:0000313" key="3">
    <source>
        <dbReference type="Proteomes" id="UP000735302"/>
    </source>
</evidence>
<evidence type="ECO:0000259" key="1">
    <source>
        <dbReference type="Pfam" id="PF03178"/>
    </source>
</evidence>
<dbReference type="AlphaFoldDB" id="A0AAV3YYZ2"/>
<dbReference type="Proteomes" id="UP000735302">
    <property type="component" value="Unassembled WGS sequence"/>
</dbReference>
<name>A0AAV3YYZ2_9GAST</name>
<dbReference type="Gene3D" id="1.10.150.910">
    <property type="match status" value="1"/>
</dbReference>